<dbReference type="AlphaFoldDB" id="A0A9X9LYE6"/>
<reference evidence="1 2" key="1">
    <citation type="submission" date="2018-10" db="EMBL/GenBank/DDBJ databases">
        <authorList>
            <person name="Ekblom R."/>
            <person name="Jareborg N."/>
        </authorList>
    </citation>
    <scope>NUCLEOTIDE SEQUENCE [LARGE SCALE GENOMIC DNA]</scope>
    <source>
        <tissue evidence="1">Muscle</tissue>
    </source>
</reference>
<name>A0A9X9LYE6_GULGU</name>
<comment type="caution">
    <text evidence="1">The sequence shown here is derived from an EMBL/GenBank/DDBJ whole genome shotgun (WGS) entry which is preliminary data.</text>
</comment>
<proteinExistence type="predicted"/>
<evidence type="ECO:0000313" key="1">
    <source>
        <dbReference type="EMBL" id="VCW99211.1"/>
    </source>
</evidence>
<organism evidence="1 2">
    <name type="scientific">Gulo gulo</name>
    <name type="common">Wolverine</name>
    <name type="synonym">Gluton</name>
    <dbReference type="NCBI Taxonomy" id="48420"/>
    <lineage>
        <taxon>Eukaryota</taxon>
        <taxon>Metazoa</taxon>
        <taxon>Chordata</taxon>
        <taxon>Craniata</taxon>
        <taxon>Vertebrata</taxon>
        <taxon>Euteleostomi</taxon>
        <taxon>Mammalia</taxon>
        <taxon>Eutheria</taxon>
        <taxon>Laurasiatheria</taxon>
        <taxon>Carnivora</taxon>
        <taxon>Caniformia</taxon>
        <taxon>Musteloidea</taxon>
        <taxon>Mustelidae</taxon>
        <taxon>Guloninae</taxon>
        <taxon>Gulo</taxon>
    </lineage>
</organism>
<protein>
    <submittedName>
        <fullName evidence="1">Uncharacterized protein</fullName>
    </submittedName>
</protein>
<accession>A0A9X9LYE6</accession>
<evidence type="ECO:0000313" key="2">
    <source>
        <dbReference type="Proteomes" id="UP000269945"/>
    </source>
</evidence>
<keyword evidence="2" id="KW-1185">Reference proteome</keyword>
<gene>
    <name evidence="1" type="ORF">BN2614_LOCUS2</name>
</gene>
<sequence length="68" mass="7360">SDLCAAGLGHYWEALVSQEVGSALVTRVPPKCKIVSLNDSPKKPSGPHFYVTSDPQESSFSVNLWKSL</sequence>
<dbReference type="Proteomes" id="UP000269945">
    <property type="component" value="Unassembled WGS sequence"/>
</dbReference>
<dbReference type="EMBL" id="CYRY02027856">
    <property type="protein sequence ID" value="VCW99211.1"/>
    <property type="molecule type" value="Genomic_DNA"/>
</dbReference>
<feature type="non-terminal residue" evidence="1">
    <location>
        <position position="1"/>
    </location>
</feature>